<dbReference type="Gene3D" id="3.30.830.10">
    <property type="entry name" value="Metalloenzyme, LuxS/M16 peptidase-like"/>
    <property type="match status" value="2"/>
</dbReference>
<accession>A0A1H3PIP8</accession>
<evidence type="ECO:0000313" key="3">
    <source>
        <dbReference type="Proteomes" id="UP000199663"/>
    </source>
</evidence>
<dbReference type="InterPro" id="IPR007863">
    <property type="entry name" value="Peptidase_M16_C"/>
</dbReference>
<dbReference type="Pfam" id="PF05193">
    <property type="entry name" value="Peptidase_M16_C"/>
    <property type="match status" value="1"/>
</dbReference>
<name>A0A1H3PIP8_9BACT</name>
<dbReference type="PANTHER" id="PTHR11851">
    <property type="entry name" value="METALLOPROTEASE"/>
    <property type="match status" value="1"/>
</dbReference>
<evidence type="ECO:0000259" key="1">
    <source>
        <dbReference type="Pfam" id="PF05193"/>
    </source>
</evidence>
<sequence length="423" mass="48463">MTLNRSLAPEFKIPEDISLPKPTKRTLKNGVPLFFIPTTAVDAVKLEINTDTQSMVGDLEKKLVAYFTLHLTLEGTKTKNSEVLDDFFDTYASEVDVISNFEHNGLSLLTTTKHFAKVLPVFRSLFTEAIFPEKELVKRKSQKSLSITIQREKNSVQASQLFRNQLFDQGHSYGQIVTEEDVDAIVREDLLAFYKDSLWINPEIFVTGNLNETALDLIAQTFESLPVTFKEIESPVFSNKAKARIYENREKSLQSSLRIGCHLIPKNHPDYFALYVFNTFLGGYFGSRLIKNIREEKGHTYGIYSSIGSLKDADYWVVMADVQKQFLEEVIGEIYKELDLLQSELISDQELEVVRNYMIGNFLSNFSSAFDLIDRFKSIHQAGLDFGFFQRQLDFIRSFNPEEIRAVGKKYLKKENMVEVIVG</sequence>
<dbReference type="RefSeq" id="WP_019597922.1">
    <property type="nucleotide sequence ID" value="NZ_FNQC01000004.1"/>
</dbReference>
<dbReference type="SUPFAM" id="SSF63411">
    <property type="entry name" value="LuxS/MPP-like metallohydrolase"/>
    <property type="match status" value="2"/>
</dbReference>
<dbReference type="EMBL" id="FNQC01000004">
    <property type="protein sequence ID" value="SDZ00833.1"/>
    <property type="molecule type" value="Genomic_DNA"/>
</dbReference>
<reference evidence="2 3" key="1">
    <citation type="submission" date="2016-10" db="EMBL/GenBank/DDBJ databases">
        <authorList>
            <person name="Varghese N."/>
            <person name="Submissions S."/>
        </authorList>
    </citation>
    <scope>NUCLEOTIDE SEQUENCE [LARGE SCALE GENOMIC DNA]</scope>
    <source>
        <strain evidence="2 3">DSM 17997</strain>
    </source>
</reference>
<keyword evidence="3" id="KW-1185">Reference proteome</keyword>
<dbReference type="InterPro" id="IPR011249">
    <property type="entry name" value="Metalloenz_LuxS/M16"/>
</dbReference>
<protein>
    <submittedName>
        <fullName evidence="2">Predicted Zn-dependent peptidase</fullName>
    </submittedName>
</protein>
<evidence type="ECO:0000313" key="2">
    <source>
        <dbReference type="EMBL" id="SDZ00833.1"/>
    </source>
</evidence>
<organism evidence="2 3">
    <name type="scientific">Rhodonellum ikkaensis</name>
    <dbReference type="NCBI Taxonomy" id="336829"/>
    <lineage>
        <taxon>Bacteria</taxon>
        <taxon>Pseudomonadati</taxon>
        <taxon>Bacteroidota</taxon>
        <taxon>Cytophagia</taxon>
        <taxon>Cytophagales</taxon>
        <taxon>Cytophagaceae</taxon>
        <taxon>Rhodonellum</taxon>
    </lineage>
</organism>
<feature type="domain" description="Peptidase M16 C-terminal" evidence="1">
    <location>
        <begin position="185"/>
        <end position="356"/>
    </location>
</feature>
<gene>
    <name evidence="2" type="ORF">SAMN05444412_104282</name>
</gene>
<dbReference type="PANTHER" id="PTHR11851:SF224">
    <property type="entry name" value="PROCESSING PROTEASE"/>
    <property type="match status" value="1"/>
</dbReference>
<comment type="caution">
    <text evidence="2">The sequence shown here is derived from an EMBL/GenBank/DDBJ whole genome shotgun (WGS) entry which is preliminary data.</text>
</comment>
<dbReference type="Proteomes" id="UP000199663">
    <property type="component" value="Unassembled WGS sequence"/>
</dbReference>
<dbReference type="InterPro" id="IPR050361">
    <property type="entry name" value="MPP/UQCRC_Complex"/>
</dbReference>
<proteinExistence type="predicted"/>